<reference evidence="2" key="1">
    <citation type="submission" date="2020-09" db="EMBL/GenBank/DDBJ databases">
        <title>Genome-Enabled Discovery of Anthraquinone Biosynthesis in Senna tora.</title>
        <authorList>
            <person name="Kang S.-H."/>
            <person name="Pandey R.P."/>
            <person name="Lee C.-M."/>
            <person name="Sim J.-S."/>
            <person name="Jeong J.-T."/>
            <person name="Choi B.-S."/>
            <person name="Jung M."/>
            <person name="Ginzburg D."/>
            <person name="Zhao K."/>
            <person name="Won S.Y."/>
            <person name="Oh T.-J."/>
            <person name="Yu Y."/>
            <person name="Kim N.-H."/>
            <person name="Lee O.R."/>
            <person name="Lee T.-H."/>
            <person name="Bashyal P."/>
            <person name="Kim T.-S."/>
            <person name="Lee W.-H."/>
            <person name="Kawkins C."/>
            <person name="Kim C.-K."/>
            <person name="Kim J.S."/>
            <person name="Ahn B.O."/>
            <person name="Rhee S.Y."/>
            <person name="Sohng J.K."/>
        </authorList>
    </citation>
    <scope>NUCLEOTIDE SEQUENCE</scope>
    <source>
        <tissue evidence="2">Leaf</tissue>
    </source>
</reference>
<proteinExistence type="predicted"/>
<comment type="caution">
    <text evidence="2">The sequence shown here is derived from an EMBL/GenBank/DDBJ whole genome shotgun (WGS) entry which is preliminary data.</text>
</comment>
<protein>
    <submittedName>
        <fullName evidence="2">Uncharacterized protein</fullName>
    </submittedName>
</protein>
<keyword evidence="3" id="KW-1185">Reference proteome</keyword>
<dbReference type="Proteomes" id="UP000634136">
    <property type="component" value="Unassembled WGS sequence"/>
</dbReference>
<dbReference type="AlphaFoldDB" id="A0A834T5A2"/>
<evidence type="ECO:0000313" key="3">
    <source>
        <dbReference type="Proteomes" id="UP000634136"/>
    </source>
</evidence>
<organism evidence="2 3">
    <name type="scientific">Senna tora</name>
    <dbReference type="NCBI Taxonomy" id="362788"/>
    <lineage>
        <taxon>Eukaryota</taxon>
        <taxon>Viridiplantae</taxon>
        <taxon>Streptophyta</taxon>
        <taxon>Embryophyta</taxon>
        <taxon>Tracheophyta</taxon>
        <taxon>Spermatophyta</taxon>
        <taxon>Magnoliopsida</taxon>
        <taxon>eudicotyledons</taxon>
        <taxon>Gunneridae</taxon>
        <taxon>Pentapetalae</taxon>
        <taxon>rosids</taxon>
        <taxon>fabids</taxon>
        <taxon>Fabales</taxon>
        <taxon>Fabaceae</taxon>
        <taxon>Caesalpinioideae</taxon>
        <taxon>Cassia clade</taxon>
        <taxon>Senna</taxon>
    </lineage>
</organism>
<dbReference type="EMBL" id="JAAIUW010000009">
    <property type="protein sequence ID" value="KAF7815755.1"/>
    <property type="molecule type" value="Genomic_DNA"/>
</dbReference>
<feature type="region of interest" description="Disordered" evidence="1">
    <location>
        <begin position="1"/>
        <end position="22"/>
    </location>
</feature>
<feature type="compositionally biased region" description="Basic and acidic residues" evidence="1">
    <location>
        <begin position="1"/>
        <end position="15"/>
    </location>
</feature>
<evidence type="ECO:0000256" key="1">
    <source>
        <dbReference type="SAM" id="MobiDB-lite"/>
    </source>
</evidence>
<gene>
    <name evidence="2" type="ORF">G2W53_029724</name>
</gene>
<accession>A0A834T5A2</accession>
<name>A0A834T5A2_9FABA</name>
<sequence>MYLLADERVTERKSYSELSRAI</sequence>
<evidence type="ECO:0000313" key="2">
    <source>
        <dbReference type="EMBL" id="KAF7815755.1"/>
    </source>
</evidence>